<sequence length="201" mass="23870">MDYTGHRLKKHNFEAEKRLKKLERDYLHTSQKYTETDSQFKSLHDERRHASNLFYSVKEFIDWCNYLVKKLQEALDKIPSTEETTGHLYMIQRKMTRSDSRRSVQSLLNEVKEKNKCKDKAVFLTCTLVCNPTNCDSLRKYVELEIKVLKKLIGELQKDREDKLQIMQYARNLYSDSKRKVKHVSKKKDGLNSQVTDCNLV</sequence>
<accession>A0ABC8L690</accession>
<keyword evidence="2" id="KW-1185">Reference proteome</keyword>
<organism evidence="1 2">
    <name type="scientific">Eruca vesicaria subsp. sativa</name>
    <name type="common">Garden rocket</name>
    <name type="synonym">Eruca sativa</name>
    <dbReference type="NCBI Taxonomy" id="29727"/>
    <lineage>
        <taxon>Eukaryota</taxon>
        <taxon>Viridiplantae</taxon>
        <taxon>Streptophyta</taxon>
        <taxon>Embryophyta</taxon>
        <taxon>Tracheophyta</taxon>
        <taxon>Spermatophyta</taxon>
        <taxon>Magnoliopsida</taxon>
        <taxon>eudicotyledons</taxon>
        <taxon>Gunneridae</taxon>
        <taxon>Pentapetalae</taxon>
        <taxon>rosids</taxon>
        <taxon>malvids</taxon>
        <taxon>Brassicales</taxon>
        <taxon>Brassicaceae</taxon>
        <taxon>Brassiceae</taxon>
        <taxon>Eruca</taxon>
    </lineage>
</organism>
<evidence type="ECO:0000313" key="2">
    <source>
        <dbReference type="Proteomes" id="UP001642260"/>
    </source>
</evidence>
<evidence type="ECO:0000313" key="1">
    <source>
        <dbReference type="EMBL" id="CAH8376250.1"/>
    </source>
</evidence>
<protein>
    <submittedName>
        <fullName evidence="1">Uncharacterized protein</fullName>
    </submittedName>
</protein>
<gene>
    <name evidence="1" type="ORF">ERUC_LOCUS32311</name>
</gene>
<name>A0ABC8L690_ERUVS</name>
<comment type="caution">
    <text evidence="1">The sequence shown here is derived from an EMBL/GenBank/DDBJ whole genome shotgun (WGS) entry which is preliminary data.</text>
</comment>
<dbReference type="Proteomes" id="UP001642260">
    <property type="component" value="Unassembled WGS sequence"/>
</dbReference>
<dbReference type="AlphaFoldDB" id="A0ABC8L690"/>
<reference evidence="1 2" key="1">
    <citation type="submission" date="2022-03" db="EMBL/GenBank/DDBJ databases">
        <authorList>
            <person name="Macdonald S."/>
            <person name="Ahmed S."/>
            <person name="Newling K."/>
        </authorList>
    </citation>
    <scope>NUCLEOTIDE SEQUENCE [LARGE SCALE GENOMIC DNA]</scope>
</reference>
<dbReference type="EMBL" id="CAKOAT010464042">
    <property type="protein sequence ID" value="CAH8376250.1"/>
    <property type="molecule type" value="Genomic_DNA"/>
</dbReference>
<proteinExistence type="predicted"/>